<feature type="region of interest" description="Disordered" evidence="3">
    <location>
        <begin position="1"/>
        <end position="38"/>
    </location>
</feature>
<proteinExistence type="predicted"/>
<name>A0A426ZLL2_ENSVE</name>
<dbReference type="EMBL" id="AMZH03006018">
    <property type="protein sequence ID" value="RRT64882.1"/>
    <property type="molecule type" value="Genomic_DNA"/>
</dbReference>
<evidence type="ECO:0000256" key="2">
    <source>
        <dbReference type="ARBA" id="ARBA00023242"/>
    </source>
</evidence>
<dbReference type="AlphaFoldDB" id="A0A426ZLL2"/>
<evidence type="ECO:0000259" key="4">
    <source>
        <dbReference type="PROSITE" id="PS51184"/>
    </source>
</evidence>
<dbReference type="PANTHER" id="PTHR10694:SF113">
    <property type="entry name" value="PROTEIN JUMONJI"/>
    <property type="match status" value="1"/>
</dbReference>
<dbReference type="PANTHER" id="PTHR10694">
    <property type="entry name" value="LYSINE-SPECIFIC DEMETHYLASE"/>
    <property type="match status" value="1"/>
</dbReference>
<dbReference type="SUPFAM" id="SSF51197">
    <property type="entry name" value="Clavaminate synthase-like"/>
    <property type="match status" value="1"/>
</dbReference>
<evidence type="ECO:0000256" key="3">
    <source>
        <dbReference type="SAM" id="MobiDB-lite"/>
    </source>
</evidence>
<organism evidence="5 6">
    <name type="scientific">Ensete ventricosum</name>
    <name type="common">Abyssinian banana</name>
    <name type="synonym">Musa ensete</name>
    <dbReference type="NCBI Taxonomy" id="4639"/>
    <lineage>
        <taxon>Eukaryota</taxon>
        <taxon>Viridiplantae</taxon>
        <taxon>Streptophyta</taxon>
        <taxon>Embryophyta</taxon>
        <taxon>Tracheophyta</taxon>
        <taxon>Spermatophyta</taxon>
        <taxon>Magnoliopsida</taxon>
        <taxon>Liliopsida</taxon>
        <taxon>Zingiberales</taxon>
        <taxon>Musaceae</taxon>
        <taxon>Ensete</taxon>
    </lineage>
</organism>
<evidence type="ECO:0000256" key="1">
    <source>
        <dbReference type="ARBA" id="ARBA00004123"/>
    </source>
</evidence>
<evidence type="ECO:0000313" key="5">
    <source>
        <dbReference type="EMBL" id="RRT64882.1"/>
    </source>
</evidence>
<dbReference type="InterPro" id="IPR003347">
    <property type="entry name" value="JmjC_dom"/>
</dbReference>
<dbReference type="GO" id="GO:0005634">
    <property type="term" value="C:nucleus"/>
    <property type="evidence" value="ECO:0007669"/>
    <property type="project" value="UniProtKB-SubCell"/>
</dbReference>
<feature type="compositionally biased region" description="Basic and acidic residues" evidence="3">
    <location>
        <begin position="60"/>
        <end position="72"/>
    </location>
</feature>
<feature type="domain" description="JmjC" evidence="4">
    <location>
        <begin position="161"/>
        <end position="257"/>
    </location>
</feature>
<protein>
    <recommendedName>
        <fullName evidence="4">JmjC domain-containing protein</fullName>
    </recommendedName>
</protein>
<sequence>MSDHTPIDSPEDADIPVTNSGDTNELNSDTCGCKESKVERSLRHRSGIYYGTFYNSSGEESDRKQSVKEPPLKRSWQKSDVSRSAKKYKCERVKYLRIMILKLSFSGNASAASETNDCVGSDTDEKFGFQSGSDYTLETFKKYADEYKRRYFGVKSATGSIDFQDDNCEKRLEPSVEDIEGEYWWIVEDPTDEVEHVEDHHLYSLNYMHFGDPKVWYGVPGSDAVKLEDAMRKHLPNLFEEQPNLLHELASLTNFSF</sequence>
<evidence type="ECO:0000313" key="6">
    <source>
        <dbReference type="Proteomes" id="UP000287651"/>
    </source>
</evidence>
<dbReference type="PROSITE" id="PS51184">
    <property type="entry name" value="JMJC"/>
    <property type="match status" value="1"/>
</dbReference>
<reference evidence="5 6" key="1">
    <citation type="journal article" date="2014" name="Agronomy (Basel)">
        <title>A Draft Genome Sequence for Ensete ventricosum, the Drought-Tolerant Tree Against Hunger.</title>
        <authorList>
            <person name="Harrison J."/>
            <person name="Moore K.A."/>
            <person name="Paszkiewicz K."/>
            <person name="Jones T."/>
            <person name="Grant M."/>
            <person name="Ambacheew D."/>
            <person name="Muzemil S."/>
            <person name="Studholme D.J."/>
        </authorList>
    </citation>
    <scope>NUCLEOTIDE SEQUENCE [LARGE SCALE GENOMIC DNA]</scope>
</reference>
<comment type="subcellular location">
    <subcellularLocation>
        <location evidence="1">Nucleus</location>
    </subcellularLocation>
</comment>
<keyword evidence="2" id="KW-0539">Nucleus</keyword>
<feature type="region of interest" description="Disordered" evidence="3">
    <location>
        <begin position="52"/>
        <end position="78"/>
    </location>
</feature>
<dbReference type="Pfam" id="PF02373">
    <property type="entry name" value="JmjC"/>
    <property type="match status" value="1"/>
</dbReference>
<feature type="compositionally biased region" description="Polar residues" evidence="3">
    <location>
        <begin position="17"/>
        <end position="30"/>
    </location>
</feature>
<dbReference type="GO" id="GO:0000785">
    <property type="term" value="C:chromatin"/>
    <property type="evidence" value="ECO:0007669"/>
    <property type="project" value="TreeGrafter"/>
</dbReference>
<dbReference type="GO" id="GO:0010468">
    <property type="term" value="P:regulation of gene expression"/>
    <property type="evidence" value="ECO:0007669"/>
    <property type="project" value="TreeGrafter"/>
</dbReference>
<accession>A0A426ZLL2</accession>
<comment type="caution">
    <text evidence="5">The sequence shown here is derived from an EMBL/GenBank/DDBJ whole genome shotgun (WGS) entry which is preliminary data.</text>
</comment>
<dbReference type="Gene3D" id="2.60.120.650">
    <property type="entry name" value="Cupin"/>
    <property type="match status" value="2"/>
</dbReference>
<gene>
    <name evidence="5" type="ORF">B296_00041494</name>
</gene>
<dbReference type="GO" id="GO:0034647">
    <property type="term" value="F:histone H3K4me/H3K4me2/H3K4me3 demethylase activity"/>
    <property type="evidence" value="ECO:0007669"/>
    <property type="project" value="TreeGrafter"/>
</dbReference>
<dbReference type="Proteomes" id="UP000287651">
    <property type="component" value="Unassembled WGS sequence"/>
</dbReference>